<feature type="transmembrane region" description="Helical" evidence="1">
    <location>
        <begin position="23"/>
        <end position="40"/>
    </location>
</feature>
<feature type="transmembrane region" description="Helical" evidence="1">
    <location>
        <begin position="72"/>
        <end position="90"/>
    </location>
</feature>
<organism evidence="2">
    <name type="scientific">uncultured Frankineae bacterium</name>
    <dbReference type="NCBI Taxonomy" id="437475"/>
    <lineage>
        <taxon>Bacteria</taxon>
        <taxon>Bacillati</taxon>
        <taxon>Actinomycetota</taxon>
        <taxon>Actinomycetes</taxon>
        <taxon>Frankiales</taxon>
        <taxon>environmental samples</taxon>
    </lineage>
</organism>
<dbReference type="EMBL" id="CADCUB010000143">
    <property type="protein sequence ID" value="CAA9350538.1"/>
    <property type="molecule type" value="Genomic_DNA"/>
</dbReference>
<feature type="transmembrane region" description="Helical" evidence="1">
    <location>
        <begin position="134"/>
        <end position="155"/>
    </location>
</feature>
<gene>
    <name evidence="2" type="ORF">AVDCRST_MAG07-2974</name>
</gene>
<accession>A0A6J4M7F6</accession>
<protein>
    <submittedName>
        <fullName evidence="2">Uncharacterized protein</fullName>
    </submittedName>
</protein>
<evidence type="ECO:0000313" key="2">
    <source>
        <dbReference type="EMBL" id="CAA9350538.1"/>
    </source>
</evidence>
<sequence>MPSPAWTPSRVLLGDWSRGVRDPLDLIRIALVVAAAVLLVRRGLDAGTLTMTLAASAAVAVRWLLLPRLYDLALLVALTLQGVGEASGAYDELVWFDRVVHLVVPMLASGVLYVALARLDVLPDPRDDTGVRHLIGIALVTFSLGAAFGAVWELYEWFSDGVFGSALQESNDDTVGDLAMDCLGAAAAAGLLVLWTRRGWGSVRRVPGTHREAHD</sequence>
<keyword evidence="1" id="KW-0472">Membrane</keyword>
<dbReference type="InterPro" id="IPR014509">
    <property type="entry name" value="YjdF-like"/>
</dbReference>
<keyword evidence="1" id="KW-0812">Transmembrane</keyword>
<keyword evidence="1" id="KW-1133">Transmembrane helix</keyword>
<dbReference type="AlphaFoldDB" id="A0A6J4M7F6"/>
<evidence type="ECO:0000256" key="1">
    <source>
        <dbReference type="SAM" id="Phobius"/>
    </source>
</evidence>
<reference evidence="2" key="1">
    <citation type="submission" date="2020-02" db="EMBL/GenBank/DDBJ databases">
        <authorList>
            <person name="Meier V. D."/>
        </authorList>
    </citation>
    <scope>NUCLEOTIDE SEQUENCE</scope>
    <source>
        <strain evidence="2">AVDCRST_MAG07</strain>
    </source>
</reference>
<feature type="transmembrane region" description="Helical" evidence="1">
    <location>
        <begin position="102"/>
        <end position="122"/>
    </location>
</feature>
<proteinExistence type="predicted"/>
<name>A0A6J4M7F6_9ACTN</name>
<feature type="transmembrane region" description="Helical" evidence="1">
    <location>
        <begin position="175"/>
        <end position="195"/>
    </location>
</feature>
<dbReference type="Pfam" id="PF09997">
    <property type="entry name" value="DUF2238"/>
    <property type="match status" value="1"/>
</dbReference>